<dbReference type="Proteomes" id="UP001500368">
    <property type="component" value="Unassembled WGS sequence"/>
</dbReference>
<evidence type="ECO:0000313" key="2">
    <source>
        <dbReference type="Proteomes" id="UP001500368"/>
    </source>
</evidence>
<dbReference type="EMBL" id="BAABLW010000005">
    <property type="protein sequence ID" value="GAA4915789.1"/>
    <property type="molecule type" value="Genomic_DNA"/>
</dbReference>
<accession>A0ABP9FT00</accession>
<reference evidence="2" key="1">
    <citation type="journal article" date="2019" name="Int. J. Syst. Evol. Microbiol.">
        <title>The Global Catalogue of Microorganisms (GCM) 10K type strain sequencing project: providing services to taxonomists for standard genome sequencing and annotation.</title>
        <authorList>
            <consortium name="The Broad Institute Genomics Platform"/>
            <consortium name="The Broad Institute Genome Sequencing Center for Infectious Disease"/>
            <person name="Wu L."/>
            <person name="Ma J."/>
        </authorList>
    </citation>
    <scope>NUCLEOTIDE SEQUENCE [LARGE SCALE GENOMIC DNA]</scope>
    <source>
        <strain evidence="2">JCM 19129</strain>
    </source>
</reference>
<sequence>MTPNALSQRVTQLTTLQLIALVDYMIEDAKGDLKNITGDNWTVYDAVSAEIESRLGIDADGLPRVHKEIPGYYRELYVKLRYGNH</sequence>
<organism evidence="1 2">
    <name type="scientific">Nesterenkonia rhizosphaerae</name>
    <dbReference type="NCBI Taxonomy" id="1348272"/>
    <lineage>
        <taxon>Bacteria</taxon>
        <taxon>Bacillati</taxon>
        <taxon>Actinomycetota</taxon>
        <taxon>Actinomycetes</taxon>
        <taxon>Micrococcales</taxon>
        <taxon>Micrococcaceae</taxon>
        <taxon>Nesterenkonia</taxon>
    </lineage>
</organism>
<evidence type="ECO:0000313" key="1">
    <source>
        <dbReference type="EMBL" id="GAA4915789.1"/>
    </source>
</evidence>
<protein>
    <submittedName>
        <fullName evidence="1">Uncharacterized protein</fullName>
    </submittedName>
</protein>
<proteinExistence type="predicted"/>
<keyword evidence="2" id="KW-1185">Reference proteome</keyword>
<gene>
    <name evidence="1" type="ORF">GCM10025790_08510</name>
</gene>
<dbReference type="RefSeq" id="WP_345476836.1">
    <property type="nucleotide sequence ID" value="NZ_BAABLW010000005.1"/>
</dbReference>
<comment type="caution">
    <text evidence="1">The sequence shown here is derived from an EMBL/GenBank/DDBJ whole genome shotgun (WGS) entry which is preliminary data.</text>
</comment>
<name>A0ABP9FT00_9MICC</name>